<dbReference type="CDD" id="cd07067">
    <property type="entry name" value="HP_PGM_like"/>
    <property type="match status" value="1"/>
</dbReference>
<organism evidence="1 2">
    <name type="scientific">Ekhidna lutea</name>
    <dbReference type="NCBI Taxonomy" id="447679"/>
    <lineage>
        <taxon>Bacteria</taxon>
        <taxon>Pseudomonadati</taxon>
        <taxon>Bacteroidota</taxon>
        <taxon>Cytophagia</taxon>
        <taxon>Cytophagales</taxon>
        <taxon>Reichenbachiellaceae</taxon>
        <taxon>Ekhidna</taxon>
    </lineage>
</organism>
<dbReference type="RefSeq" id="WP_089357654.1">
    <property type="nucleotide sequence ID" value="NZ_FZPD01000005.1"/>
</dbReference>
<proteinExistence type="predicted"/>
<dbReference type="Proteomes" id="UP000198393">
    <property type="component" value="Unassembled WGS sequence"/>
</dbReference>
<sequence>MRRKLYLIRHSYAENSGGKPDEKRELTHEGQSTVRSLGRHLINVDFNPDIIFCSTSVRTKETAMNLVEELEMSEQVVEYMEVIYNASVRELLQVVNAVSADYPEIAIIGHNPTISYFGEFLTNSGIGNMEPCSVVTINFDDLNWVEISQGTGNFESYYHPNH</sequence>
<dbReference type="SUPFAM" id="SSF53254">
    <property type="entry name" value="Phosphoglycerate mutase-like"/>
    <property type="match status" value="1"/>
</dbReference>
<dbReference type="AlphaFoldDB" id="A0A239L5J2"/>
<gene>
    <name evidence="1" type="ORF">SAMN05421640_2958</name>
</gene>
<dbReference type="InterPro" id="IPR029033">
    <property type="entry name" value="His_PPase_superfam"/>
</dbReference>
<dbReference type="OrthoDB" id="9810154at2"/>
<evidence type="ECO:0000313" key="2">
    <source>
        <dbReference type="Proteomes" id="UP000198393"/>
    </source>
</evidence>
<name>A0A239L5J2_EKHLU</name>
<dbReference type="Pfam" id="PF00300">
    <property type="entry name" value="His_Phos_1"/>
    <property type="match status" value="1"/>
</dbReference>
<protein>
    <submittedName>
        <fullName evidence="1">Phosphohistidine phosphatase</fullName>
    </submittedName>
</protein>
<keyword evidence="2" id="KW-1185">Reference proteome</keyword>
<dbReference type="EMBL" id="FZPD01000005">
    <property type="protein sequence ID" value="SNT25168.1"/>
    <property type="molecule type" value="Genomic_DNA"/>
</dbReference>
<dbReference type="Gene3D" id="3.40.50.1240">
    <property type="entry name" value="Phosphoglycerate mutase-like"/>
    <property type="match status" value="1"/>
</dbReference>
<evidence type="ECO:0000313" key="1">
    <source>
        <dbReference type="EMBL" id="SNT25168.1"/>
    </source>
</evidence>
<reference evidence="1 2" key="1">
    <citation type="submission" date="2017-06" db="EMBL/GenBank/DDBJ databases">
        <authorList>
            <person name="Kim H.J."/>
            <person name="Triplett B.A."/>
        </authorList>
    </citation>
    <scope>NUCLEOTIDE SEQUENCE [LARGE SCALE GENOMIC DNA]</scope>
    <source>
        <strain evidence="1 2">DSM 19307</strain>
    </source>
</reference>
<accession>A0A239L5J2</accession>
<dbReference type="InterPro" id="IPR013078">
    <property type="entry name" value="His_Pase_superF_clade-1"/>
</dbReference>